<dbReference type="InterPro" id="IPR006311">
    <property type="entry name" value="TAT_signal"/>
</dbReference>
<reference evidence="1 2" key="1">
    <citation type="submission" date="2019-03" db="EMBL/GenBank/DDBJ databases">
        <title>Genomic Encyclopedia of Type Strains, Phase IV (KMG-IV): sequencing the most valuable type-strain genomes for metagenomic binning, comparative biology and taxonomic classification.</title>
        <authorList>
            <person name="Goeker M."/>
        </authorList>
    </citation>
    <scope>NUCLEOTIDE SEQUENCE [LARGE SCALE GENOMIC DNA]</scope>
    <source>
        <strain evidence="1 2">DSM 45934</strain>
    </source>
</reference>
<proteinExistence type="predicted"/>
<dbReference type="PROSITE" id="PS51318">
    <property type="entry name" value="TAT"/>
    <property type="match status" value="1"/>
</dbReference>
<dbReference type="RefSeq" id="WP_207926147.1">
    <property type="nucleotide sequence ID" value="NZ_SLWS01000004.1"/>
</dbReference>
<accession>A0A4R2JQT8</accession>
<name>A0A4R2JQT8_9PSEU</name>
<dbReference type="AlphaFoldDB" id="A0A4R2JQT8"/>
<gene>
    <name evidence="1" type="ORF">EV192_104409</name>
</gene>
<evidence type="ECO:0000313" key="1">
    <source>
        <dbReference type="EMBL" id="TCO59566.1"/>
    </source>
</evidence>
<evidence type="ECO:0008006" key="3">
    <source>
        <dbReference type="Google" id="ProtNLM"/>
    </source>
</evidence>
<dbReference type="EMBL" id="SLWS01000004">
    <property type="protein sequence ID" value="TCO59566.1"/>
    <property type="molecule type" value="Genomic_DNA"/>
</dbReference>
<protein>
    <recommendedName>
        <fullName evidence="3">Deferrochelatase/peroxidase EfeB</fullName>
    </recommendedName>
</protein>
<evidence type="ECO:0000313" key="2">
    <source>
        <dbReference type="Proteomes" id="UP000295680"/>
    </source>
</evidence>
<dbReference type="Proteomes" id="UP000295680">
    <property type="component" value="Unassembled WGS sequence"/>
</dbReference>
<comment type="caution">
    <text evidence="1">The sequence shown here is derived from an EMBL/GenBank/DDBJ whole genome shotgun (WGS) entry which is preliminary data.</text>
</comment>
<sequence>MPLNEFKSHAISRRNALRAGFGLAAATQLAWIESAAVTPYRASADTVAPLPPIQFDIGNFIKAPTSINDGAGSVTVQFGPVFTYFVPVVLTRTPNTTDQRTLKDALNTIEQFYPFSPSGVFVFVAYSTRYFNRLPGGLNGSLCHSFMPQLLSGVNPDRTTNALAPAVAGPTDVIGGVVGGPGAPTKNVTKERFNVNVVLENNDMVFQMRSDSTTNLNDVLAWLKGSNRLAGFSVRSPVFNGLMQFQTTRVQFVQPGMPRTSAENNHFSFAPLVNPNSPMWMGFADQQVDSSGPAQICTFAGNASARLTNAAPNDYFGLGAVMHFSHVLLDLYQFYSKPGQDPRHPDGEGADERIMYMFRANQIRSTEGLPTPFNPTDPYTNGGCPAYVNNTFQGKTDASLSARNAGGKYNPAHPTATQQTETFTGLPRIGHEAALQRSSRANDGTPIHIRMDGPGLGGMDVPAFQSYPGGATVPAGSSQPKLEFAIFVPTSEFFRRLRTDVAAQDLQVQFKVDPEDNGLERFITTTRRQNFLVPPRSVRAFPLVEFAGPAVASATPPDPPGAG</sequence>
<organism evidence="1 2">
    <name type="scientific">Actinocrispum wychmicini</name>
    <dbReference type="NCBI Taxonomy" id="1213861"/>
    <lineage>
        <taxon>Bacteria</taxon>
        <taxon>Bacillati</taxon>
        <taxon>Actinomycetota</taxon>
        <taxon>Actinomycetes</taxon>
        <taxon>Pseudonocardiales</taxon>
        <taxon>Pseudonocardiaceae</taxon>
        <taxon>Actinocrispum</taxon>
    </lineage>
</organism>
<keyword evidence="2" id="KW-1185">Reference proteome</keyword>